<proteinExistence type="predicted"/>
<dbReference type="AlphaFoldDB" id="A0A3N0BDN9"/>
<keyword evidence="2" id="KW-1185">Reference proteome</keyword>
<dbReference type="InterPro" id="IPR001539">
    <property type="entry name" value="Peptidase_U32"/>
</dbReference>
<evidence type="ECO:0000313" key="1">
    <source>
        <dbReference type="EMBL" id="RNL45719.1"/>
    </source>
</evidence>
<gene>
    <name evidence="1" type="ORF">DMP08_05170</name>
</gene>
<comment type="caution">
    <text evidence="1">The sequence shown here is derived from an EMBL/GenBank/DDBJ whole genome shotgun (WGS) entry which is preliminary data.</text>
</comment>
<dbReference type="PROSITE" id="PS01276">
    <property type="entry name" value="PEPTIDASE_U32"/>
    <property type="match status" value="1"/>
</dbReference>
<reference evidence="2" key="1">
    <citation type="submission" date="2018-05" db="EMBL/GenBank/DDBJ databases">
        <title>Genome Sequencing of selected type strains of the family Eggerthellaceae.</title>
        <authorList>
            <person name="Danylec N."/>
            <person name="Stoll D.A."/>
            <person name="Doetsch A."/>
            <person name="Huch M."/>
        </authorList>
    </citation>
    <scope>NUCLEOTIDE SEQUENCE [LARGE SCALE GENOMIC DNA]</scope>
    <source>
        <strain evidence="2">DSM 16106</strain>
    </source>
</reference>
<protein>
    <submittedName>
        <fullName evidence="1">Peptidase U32</fullName>
    </submittedName>
</protein>
<dbReference type="Proteomes" id="UP000278632">
    <property type="component" value="Unassembled WGS sequence"/>
</dbReference>
<sequence>MSIMLDENASPVPELLAPAGGRAQLEAAVRFGADAVYLAADRFGMRQRAENFALTDIPDAVAFAHAAGSRVFVTMNTLMHAEDLAALPEYLEALAAAQVDAFIVSDLGAFRLAQRHAPRVALHVSTQASVANAEAARVWHELGASRVVCAREMSMEDIARMRADAPRELEIEAFVHGAMCMAVSGRCLISSVMAGRSGNKGHCTQPCRWSYALVEEKRPGEYYPIEEDVRGSYVMNAQDLNMLAHLNDLAAAGVDSCKIEGRNKRAFYVASVVHAYRAVLDGADPAEVAPELLAISHRPYGTGFYYGEAEQAPDRDGYLKECLHAATVESCEPAGEGLWRVRAVCRNRFCEGDGLEVLSPRKPVGFASVRNLAWLPRPDKDDPHLVPAPVPVAVANRASESYAFLVDAPVLSGDFLRIRAD</sequence>
<organism evidence="1 2">
    <name type="scientific">Paraeggerthella hongkongensis</name>
    <dbReference type="NCBI Taxonomy" id="230658"/>
    <lineage>
        <taxon>Bacteria</taxon>
        <taxon>Bacillati</taxon>
        <taxon>Actinomycetota</taxon>
        <taxon>Coriobacteriia</taxon>
        <taxon>Eggerthellales</taxon>
        <taxon>Eggerthellaceae</taxon>
        <taxon>Paraeggerthella</taxon>
    </lineage>
</organism>
<accession>A0A3N0BDN9</accession>
<dbReference type="EMBL" id="QICD01000007">
    <property type="protein sequence ID" value="RNL45719.1"/>
    <property type="molecule type" value="Genomic_DNA"/>
</dbReference>
<dbReference type="Pfam" id="PF01136">
    <property type="entry name" value="Peptidase_U32"/>
    <property type="match status" value="1"/>
</dbReference>
<dbReference type="PANTHER" id="PTHR30217">
    <property type="entry name" value="PEPTIDASE U32 FAMILY"/>
    <property type="match status" value="1"/>
</dbReference>
<name>A0A3N0BDN9_9ACTN</name>
<evidence type="ECO:0000313" key="2">
    <source>
        <dbReference type="Proteomes" id="UP000278632"/>
    </source>
</evidence>
<dbReference type="OrthoDB" id="9807498at2"/>
<dbReference type="InterPro" id="IPR051454">
    <property type="entry name" value="RNA/ubiquinone_mod_enzymes"/>
</dbReference>